<feature type="region of interest" description="Disordered" evidence="1">
    <location>
        <begin position="1"/>
        <end position="68"/>
    </location>
</feature>
<dbReference type="Proteomes" id="UP001299876">
    <property type="component" value="Unassembled WGS sequence"/>
</dbReference>
<dbReference type="EMBL" id="JAKNRW010000005">
    <property type="protein sequence ID" value="MCK1790442.1"/>
    <property type="molecule type" value="Genomic_DNA"/>
</dbReference>
<dbReference type="RefSeq" id="WP_247290363.1">
    <property type="nucleotide sequence ID" value="NZ_JAKNRW010000005.1"/>
</dbReference>
<evidence type="ECO:0000256" key="1">
    <source>
        <dbReference type="SAM" id="MobiDB-lite"/>
    </source>
</evidence>
<keyword evidence="3" id="KW-1185">Reference proteome</keyword>
<sequence>MSNVTDDMAGLNIKRSPSAGPDPEPAPDYDLDVLDNGAAGGNVRSDVPRPTKIKLPKWKEHNPEHNKKHFPEAYADALKMSKEGSTIGPHETIPGAVWMTGRGQERLDIYFDLPVRNRVLRMPDLARRTKDRFGFNV</sequence>
<feature type="compositionally biased region" description="Basic and acidic residues" evidence="1">
    <location>
        <begin position="57"/>
        <end position="68"/>
    </location>
</feature>
<protein>
    <submittedName>
        <fullName evidence="2">Uncharacterized protein</fullName>
    </submittedName>
</protein>
<evidence type="ECO:0000313" key="2">
    <source>
        <dbReference type="EMBL" id="MCK1790442.1"/>
    </source>
</evidence>
<comment type="caution">
    <text evidence="2">The sequence shown here is derived from an EMBL/GenBank/DDBJ whole genome shotgun (WGS) entry which is preliminary data.</text>
</comment>
<organism evidence="2 3">
    <name type="scientific">Pseudomonas violetae</name>
    <dbReference type="NCBI Taxonomy" id="2915813"/>
    <lineage>
        <taxon>Bacteria</taxon>
        <taxon>Pseudomonadati</taxon>
        <taxon>Pseudomonadota</taxon>
        <taxon>Gammaproteobacteria</taxon>
        <taxon>Pseudomonadales</taxon>
        <taxon>Pseudomonadaceae</taxon>
        <taxon>Pseudomonas</taxon>
    </lineage>
</organism>
<gene>
    <name evidence="2" type="ORF">L9059_09640</name>
</gene>
<name>A0ABT0EXF6_9PSED</name>
<reference evidence="2 3" key="1">
    <citation type="submission" date="2022-02" db="EMBL/GenBank/DDBJ databases">
        <title>Comparative genomics of the first Antarctic Pseudomonas spp. capable of biotransforming 2,4,6-Trinitrotoluene.</title>
        <authorList>
            <person name="Cabrera M.A."/>
            <person name="Marquez S.L."/>
            <person name="Perez-Donoso J.M."/>
        </authorList>
    </citation>
    <scope>NUCLEOTIDE SEQUENCE [LARGE SCALE GENOMIC DNA]</scope>
    <source>
        <strain evidence="2 3">TNT19</strain>
    </source>
</reference>
<proteinExistence type="predicted"/>
<accession>A0ABT0EXF6</accession>
<evidence type="ECO:0000313" key="3">
    <source>
        <dbReference type="Proteomes" id="UP001299876"/>
    </source>
</evidence>